<dbReference type="Proteomes" id="UP001597112">
    <property type="component" value="Unassembled WGS sequence"/>
</dbReference>
<accession>A0ABW3K3I0</accession>
<dbReference type="EMBL" id="JBHTKA010000004">
    <property type="protein sequence ID" value="MFD1000687.1"/>
    <property type="molecule type" value="Genomic_DNA"/>
</dbReference>
<comment type="caution">
    <text evidence="1">The sequence shown here is derived from an EMBL/GenBank/DDBJ whole genome shotgun (WGS) entry which is preliminary data.</text>
</comment>
<sequence>MRWRVLILFILLGCSSDLSDDSIPYVAFQDIVINLNLPEYNTLKTTGHQYINSGGVKGIILHQVNSSLYYAFERNCSYQPNNVCSTVEIHSSNLYLMDPCCGSMFGFDGNPTGGVAWRPLRRYETILNGSTLTITDSVIQ</sequence>
<proteinExistence type="predicted"/>
<reference evidence="2" key="1">
    <citation type="journal article" date="2019" name="Int. J. Syst. Evol. Microbiol.">
        <title>The Global Catalogue of Microorganisms (GCM) 10K type strain sequencing project: providing services to taxonomists for standard genome sequencing and annotation.</title>
        <authorList>
            <consortium name="The Broad Institute Genomics Platform"/>
            <consortium name="The Broad Institute Genome Sequencing Center for Infectious Disease"/>
            <person name="Wu L."/>
            <person name="Ma J."/>
        </authorList>
    </citation>
    <scope>NUCLEOTIDE SEQUENCE [LARGE SCALE GENOMIC DNA]</scope>
    <source>
        <strain evidence="2">CCUG 58938</strain>
    </source>
</reference>
<evidence type="ECO:0000313" key="1">
    <source>
        <dbReference type="EMBL" id="MFD1000687.1"/>
    </source>
</evidence>
<organism evidence="1 2">
    <name type="scientific">Ohtaekwangia kribbensis</name>
    <dbReference type="NCBI Taxonomy" id="688913"/>
    <lineage>
        <taxon>Bacteria</taxon>
        <taxon>Pseudomonadati</taxon>
        <taxon>Bacteroidota</taxon>
        <taxon>Cytophagia</taxon>
        <taxon>Cytophagales</taxon>
        <taxon>Fulvivirgaceae</taxon>
        <taxon>Ohtaekwangia</taxon>
    </lineage>
</organism>
<dbReference type="RefSeq" id="WP_377580138.1">
    <property type="nucleotide sequence ID" value="NZ_JBHTKA010000004.1"/>
</dbReference>
<dbReference type="Gene3D" id="2.102.10.10">
    <property type="entry name" value="Rieske [2Fe-2S] iron-sulphur domain"/>
    <property type="match status" value="1"/>
</dbReference>
<dbReference type="InterPro" id="IPR036922">
    <property type="entry name" value="Rieske_2Fe-2S_sf"/>
</dbReference>
<name>A0ABW3K3I0_9BACT</name>
<gene>
    <name evidence="1" type="ORF">ACFQ21_15280</name>
</gene>
<protein>
    <recommendedName>
        <fullName evidence="3">Rieske domain-containing protein</fullName>
    </recommendedName>
</protein>
<keyword evidence="2" id="KW-1185">Reference proteome</keyword>
<evidence type="ECO:0000313" key="2">
    <source>
        <dbReference type="Proteomes" id="UP001597112"/>
    </source>
</evidence>
<evidence type="ECO:0008006" key="3">
    <source>
        <dbReference type="Google" id="ProtNLM"/>
    </source>
</evidence>